<evidence type="ECO:0000313" key="10">
    <source>
        <dbReference type="EMBL" id="MFD2908087.1"/>
    </source>
</evidence>
<evidence type="ECO:0000256" key="2">
    <source>
        <dbReference type="ARBA" id="ARBA00007365"/>
    </source>
</evidence>
<dbReference type="EMBL" id="JBHUOL010000010">
    <property type="protein sequence ID" value="MFD2908087.1"/>
    <property type="molecule type" value="Genomic_DNA"/>
</dbReference>
<dbReference type="Pfam" id="PF00160">
    <property type="entry name" value="Pro_isomerase"/>
    <property type="match status" value="1"/>
</dbReference>
<keyword evidence="7" id="KW-0175">Coiled coil</keyword>
<evidence type="ECO:0000256" key="3">
    <source>
        <dbReference type="ARBA" id="ARBA00013194"/>
    </source>
</evidence>
<dbReference type="SUPFAM" id="SSF50891">
    <property type="entry name" value="Cyclophilin-like"/>
    <property type="match status" value="1"/>
</dbReference>
<dbReference type="InterPro" id="IPR046357">
    <property type="entry name" value="PPIase_dom_sf"/>
</dbReference>
<evidence type="ECO:0000256" key="1">
    <source>
        <dbReference type="ARBA" id="ARBA00000971"/>
    </source>
</evidence>
<comment type="catalytic activity">
    <reaction evidence="1 6">
        <text>[protein]-peptidylproline (omega=180) = [protein]-peptidylproline (omega=0)</text>
        <dbReference type="Rhea" id="RHEA:16237"/>
        <dbReference type="Rhea" id="RHEA-COMP:10747"/>
        <dbReference type="Rhea" id="RHEA-COMP:10748"/>
        <dbReference type="ChEBI" id="CHEBI:83833"/>
        <dbReference type="ChEBI" id="CHEBI:83834"/>
        <dbReference type="EC" id="5.2.1.8"/>
    </reaction>
</comment>
<dbReference type="InterPro" id="IPR001179">
    <property type="entry name" value="PPIase_FKBP_dom"/>
</dbReference>
<name>A0ABW5Z8I0_9FLAO</name>
<keyword evidence="11" id="KW-1185">Reference proteome</keyword>
<dbReference type="RefSeq" id="WP_379805192.1">
    <property type="nucleotide sequence ID" value="NZ_JBHUOL010000010.1"/>
</dbReference>
<gene>
    <name evidence="10" type="ORF">ACFSX9_04990</name>
</gene>
<proteinExistence type="inferred from homology"/>
<dbReference type="EC" id="5.2.1.8" evidence="3 6"/>
<keyword evidence="4 6" id="KW-0697">Rotamase</keyword>
<feature type="coiled-coil region" evidence="7">
    <location>
        <begin position="211"/>
        <end position="243"/>
    </location>
</feature>
<dbReference type="PANTHER" id="PTHR45625">
    <property type="entry name" value="PEPTIDYL-PROLYL CIS-TRANS ISOMERASE-RELATED"/>
    <property type="match status" value="1"/>
</dbReference>
<dbReference type="PROSITE" id="PS00170">
    <property type="entry name" value="CSA_PPIASE_1"/>
    <property type="match status" value="1"/>
</dbReference>
<organism evidence="10 11">
    <name type="scientific">Flavobacterium ardleyense</name>
    <dbReference type="NCBI Taxonomy" id="2038737"/>
    <lineage>
        <taxon>Bacteria</taxon>
        <taxon>Pseudomonadati</taxon>
        <taxon>Bacteroidota</taxon>
        <taxon>Flavobacteriia</taxon>
        <taxon>Flavobacteriales</taxon>
        <taxon>Flavobacteriaceae</taxon>
        <taxon>Flavobacterium</taxon>
    </lineage>
</organism>
<reference evidence="11" key="1">
    <citation type="journal article" date="2019" name="Int. J. Syst. Evol. Microbiol.">
        <title>The Global Catalogue of Microorganisms (GCM) 10K type strain sequencing project: providing services to taxonomists for standard genome sequencing and annotation.</title>
        <authorList>
            <consortium name="The Broad Institute Genomics Platform"/>
            <consortium name="The Broad Institute Genome Sequencing Center for Infectious Disease"/>
            <person name="Wu L."/>
            <person name="Ma J."/>
        </authorList>
    </citation>
    <scope>NUCLEOTIDE SEQUENCE [LARGE SCALE GENOMIC DNA]</scope>
    <source>
        <strain evidence="11">KCTC 52644</strain>
    </source>
</reference>
<dbReference type="Gene3D" id="2.40.100.10">
    <property type="entry name" value="Cyclophilin-like"/>
    <property type="match status" value="1"/>
</dbReference>
<dbReference type="PROSITE" id="PS50059">
    <property type="entry name" value="FKBP_PPIASE"/>
    <property type="match status" value="1"/>
</dbReference>
<dbReference type="PRINTS" id="PR00153">
    <property type="entry name" value="CSAPPISMRASE"/>
</dbReference>
<comment type="similarity">
    <text evidence="2">Belongs to the cyclophilin-type PPIase family.</text>
</comment>
<dbReference type="PROSITE" id="PS50072">
    <property type="entry name" value="CSA_PPIASE_2"/>
    <property type="match status" value="1"/>
</dbReference>
<dbReference type="InterPro" id="IPR044666">
    <property type="entry name" value="Cyclophilin_A-like"/>
</dbReference>
<dbReference type="PANTHER" id="PTHR45625:SF4">
    <property type="entry name" value="PEPTIDYLPROLYL ISOMERASE DOMAIN AND WD REPEAT-CONTAINING PROTEIN 1"/>
    <property type="match status" value="1"/>
</dbReference>
<dbReference type="Gene3D" id="3.10.50.40">
    <property type="match status" value="1"/>
</dbReference>
<comment type="caution">
    <text evidence="10">The sequence shown here is derived from an EMBL/GenBank/DDBJ whole genome shotgun (WGS) entry which is preliminary data.</text>
</comment>
<feature type="domain" description="PPIase FKBP-type" evidence="8">
    <location>
        <begin position="285"/>
        <end position="391"/>
    </location>
</feature>
<evidence type="ECO:0000256" key="6">
    <source>
        <dbReference type="PROSITE-ProRule" id="PRU00277"/>
    </source>
</evidence>
<feature type="domain" description="PPIase cyclophilin-type" evidence="9">
    <location>
        <begin position="37"/>
        <end position="168"/>
    </location>
</feature>
<dbReference type="CDD" id="cd00317">
    <property type="entry name" value="cyclophilin"/>
    <property type="match status" value="1"/>
</dbReference>
<evidence type="ECO:0000259" key="9">
    <source>
        <dbReference type="PROSITE" id="PS50072"/>
    </source>
</evidence>
<evidence type="ECO:0000256" key="7">
    <source>
        <dbReference type="SAM" id="Coils"/>
    </source>
</evidence>
<sequence length="394" mass="42759">MKNIVKTIAIALSCITLGFAQSKKQEGMFAEINTTKGTIVVALEFQKTPITVASFVSLAEGNNNQVKDSFKGKPFYNGLKFHRVIKDFMVQGGCPDGTGAGEPGYKFIDEITDLTHEGPGILSMANSGPGTNGSQFFITHKQTAWLDGKHTVFGHVITGQEIIDKIEQNDVINSVVIIRKGKEAKKFKADKIFNDYFDKKEENDKIQAVKNDEAKKALVAVLAEKQKIQAEIEAQKKKEIEAKLVGIKAAKVTSLNALRATAIKTPSGLEYVITAKGDGKKPADGANIFVHYSGYFEDGTLFDSSHEDVSRTNGKFDQSRKDGNGYAPFPFKYANKTGLIAGFLEGVNMLSFGDKITLFIPSNLAYGEAGAGGVIPGNANLIFEVEILETQPSK</sequence>
<evidence type="ECO:0000256" key="4">
    <source>
        <dbReference type="ARBA" id="ARBA00023110"/>
    </source>
</evidence>
<dbReference type="Pfam" id="PF00254">
    <property type="entry name" value="FKBP_C"/>
    <property type="match status" value="1"/>
</dbReference>
<dbReference type="InterPro" id="IPR029000">
    <property type="entry name" value="Cyclophilin-like_dom_sf"/>
</dbReference>
<evidence type="ECO:0000256" key="5">
    <source>
        <dbReference type="ARBA" id="ARBA00023235"/>
    </source>
</evidence>
<evidence type="ECO:0000259" key="8">
    <source>
        <dbReference type="PROSITE" id="PS50059"/>
    </source>
</evidence>
<dbReference type="SUPFAM" id="SSF54534">
    <property type="entry name" value="FKBP-like"/>
    <property type="match status" value="1"/>
</dbReference>
<dbReference type="InterPro" id="IPR002130">
    <property type="entry name" value="Cyclophilin-type_PPIase_dom"/>
</dbReference>
<accession>A0ABW5Z8I0</accession>
<evidence type="ECO:0000313" key="11">
    <source>
        <dbReference type="Proteomes" id="UP001597549"/>
    </source>
</evidence>
<dbReference type="InterPro" id="IPR020892">
    <property type="entry name" value="Cyclophilin-type_PPIase_CS"/>
</dbReference>
<dbReference type="Proteomes" id="UP001597549">
    <property type="component" value="Unassembled WGS sequence"/>
</dbReference>
<protein>
    <recommendedName>
        <fullName evidence="3 6">peptidylprolyl isomerase</fullName>
        <ecNumber evidence="3 6">5.2.1.8</ecNumber>
    </recommendedName>
</protein>
<dbReference type="GO" id="GO:0016853">
    <property type="term" value="F:isomerase activity"/>
    <property type="evidence" value="ECO:0007669"/>
    <property type="project" value="UniProtKB-KW"/>
</dbReference>
<keyword evidence="5 6" id="KW-0413">Isomerase</keyword>